<feature type="transmembrane region" description="Helical" evidence="1">
    <location>
        <begin position="62"/>
        <end position="81"/>
    </location>
</feature>
<feature type="transmembrane region" description="Helical" evidence="1">
    <location>
        <begin position="140"/>
        <end position="165"/>
    </location>
</feature>
<gene>
    <name evidence="2" type="ORF">ACFQFF_29465</name>
</gene>
<comment type="catalytic activity">
    <reaction evidence="1">
        <text>a quinone + NADH + 5 H(+)(in) = a quinol + NAD(+) + 4 H(+)(out)</text>
        <dbReference type="Rhea" id="RHEA:57888"/>
        <dbReference type="ChEBI" id="CHEBI:15378"/>
        <dbReference type="ChEBI" id="CHEBI:24646"/>
        <dbReference type="ChEBI" id="CHEBI:57540"/>
        <dbReference type="ChEBI" id="CHEBI:57945"/>
        <dbReference type="ChEBI" id="CHEBI:132124"/>
    </reaction>
</comment>
<comment type="subcellular location">
    <subcellularLocation>
        <location evidence="1">Cell membrane</location>
        <topology evidence="1">Multi-pass membrane protein</topology>
    </subcellularLocation>
</comment>
<dbReference type="RefSeq" id="WP_371848263.1">
    <property type="nucleotide sequence ID" value="NZ_BMUJ01000011.1"/>
</dbReference>
<evidence type="ECO:0000313" key="3">
    <source>
        <dbReference type="Proteomes" id="UP001596321"/>
    </source>
</evidence>
<keyword evidence="1" id="KW-1133">Transmembrane helix</keyword>
<dbReference type="EC" id="7.1.1.-" evidence="1"/>
<evidence type="ECO:0000313" key="2">
    <source>
        <dbReference type="EMBL" id="MFC6505487.1"/>
    </source>
</evidence>
<accession>A0ABW1Y4U1</accession>
<dbReference type="Pfam" id="PF00499">
    <property type="entry name" value="Oxidored_q3"/>
    <property type="match status" value="1"/>
</dbReference>
<dbReference type="Gene3D" id="1.20.120.1200">
    <property type="entry name" value="NADH-ubiquinone/plastoquinone oxidoreductase chain 6, subunit NuoJ"/>
    <property type="match status" value="1"/>
</dbReference>
<keyword evidence="1" id="KW-0874">Quinone</keyword>
<organism evidence="2 3">
    <name type="scientific">Streptomyces plicatus</name>
    <dbReference type="NCBI Taxonomy" id="1922"/>
    <lineage>
        <taxon>Bacteria</taxon>
        <taxon>Bacillati</taxon>
        <taxon>Actinomycetota</taxon>
        <taxon>Actinomycetes</taxon>
        <taxon>Kitasatosporales</taxon>
        <taxon>Streptomycetaceae</taxon>
        <taxon>Streptomyces</taxon>
        <taxon>Streptomyces rochei group</taxon>
    </lineage>
</organism>
<feature type="transmembrane region" description="Helical" evidence="1">
    <location>
        <begin position="101"/>
        <end position="120"/>
    </location>
</feature>
<feature type="transmembrane region" description="Helical" evidence="1">
    <location>
        <begin position="37"/>
        <end position="56"/>
    </location>
</feature>
<keyword evidence="1" id="KW-0472">Membrane</keyword>
<keyword evidence="1" id="KW-0520">NAD</keyword>
<dbReference type="InterPro" id="IPR001457">
    <property type="entry name" value="NADH_UbQ/plastoQ_OxRdtase_su6"/>
</dbReference>
<name>A0ABW1Y4U1_STRPL</name>
<protein>
    <recommendedName>
        <fullName evidence="1">NADH-quinone oxidoreductase subunit J</fullName>
        <ecNumber evidence="1">7.1.1.-</ecNumber>
    </recommendedName>
</protein>
<evidence type="ECO:0000256" key="1">
    <source>
        <dbReference type="RuleBase" id="RU004429"/>
    </source>
</evidence>
<feature type="transmembrane region" description="Helical" evidence="1">
    <location>
        <begin position="12"/>
        <end position="30"/>
    </location>
</feature>
<proteinExistence type="inferred from homology"/>
<sequence>MSEVMAVLDDVIFWVLALSAVASGVMVFRFDSMARATYALLTSLLCVGGEVLLLGLDYLGVVIVLMMTIEMAIMAVFMVMYMMNPAGLMPMTMVHNKKGAAVICATVFAFLAAGIVLAPWPSRRGRPSADPTMDLGMSLMGPQMLTMMTLGLALFATIVATVVLATRRGRYDRFGDDLKARTAEDPVRGGLGR</sequence>
<comment type="function">
    <text evidence="1">NDH-1 shuttles electrons from NADH, via FMN and iron-sulfur (Fe-S) centers, to quinones in the respiratory chain. Couples the redox reaction to proton translocation (for every two electrons transferred, four hydrogen ions are translocated across the cytoplasmic membrane), and thus conserves the redox energy in a proton gradient.</text>
</comment>
<dbReference type="Proteomes" id="UP001596321">
    <property type="component" value="Unassembled WGS sequence"/>
</dbReference>
<comment type="similarity">
    <text evidence="1">Belongs to the complex I subunit 6 family.</text>
</comment>
<keyword evidence="1" id="KW-1003">Cell membrane</keyword>
<reference evidence="3" key="1">
    <citation type="journal article" date="2019" name="Int. J. Syst. Evol. Microbiol.">
        <title>The Global Catalogue of Microorganisms (GCM) 10K type strain sequencing project: providing services to taxonomists for standard genome sequencing and annotation.</title>
        <authorList>
            <consortium name="The Broad Institute Genomics Platform"/>
            <consortium name="The Broad Institute Genome Sequencing Center for Infectious Disease"/>
            <person name="Wu L."/>
            <person name="Ma J."/>
        </authorList>
    </citation>
    <scope>NUCLEOTIDE SEQUENCE [LARGE SCALE GENOMIC DNA]</scope>
    <source>
        <strain evidence="3">JCM 4504</strain>
    </source>
</reference>
<dbReference type="InterPro" id="IPR042106">
    <property type="entry name" value="Nuo/plastoQ_OxRdtase_6_NuoJ"/>
</dbReference>
<keyword evidence="3" id="KW-1185">Reference proteome</keyword>
<dbReference type="EMBL" id="JBHSUW010000001">
    <property type="protein sequence ID" value="MFC6505487.1"/>
    <property type="molecule type" value="Genomic_DNA"/>
</dbReference>
<comment type="caution">
    <text evidence="2">The sequence shown here is derived from an EMBL/GenBank/DDBJ whole genome shotgun (WGS) entry which is preliminary data.</text>
</comment>
<keyword evidence="1" id="KW-0812">Transmembrane</keyword>